<gene>
    <name evidence="1" type="ORF">NCCP691_40710</name>
</gene>
<proteinExistence type="predicted"/>
<reference evidence="1 2" key="1">
    <citation type="journal article" date="2022" name="Int. J. Syst. Evol. Microbiol.">
        <title>Noviherbaspirillum aridicola sp. nov., isolated from an arid soil in Pakistan.</title>
        <authorList>
            <person name="Khan I.U."/>
            <person name="Saqib M."/>
            <person name="Amin A."/>
            <person name="Hussain F."/>
            <person name="Li L."/>
            <person name="Liu Y.H."/>
            <person name="Fang B.Z."/>
            <person name="Ahmed I."/>
            <person name="Li W.J."/>
        </authorList>
    </citation>
    <scope>NUCLEOTIDE SEQUENCE [LARGE SCALE GENOMIC DNA]</scope>
    <source>
        <strain evidence="1 2">NCCP-691</strain>
    </source>
</reference>
<organism evidence="1 2">
    <name type="scientific">Noviherbaspirillum aridicola</name>
    <dbReference type="NCBI Taxonomy" id="2849687"/>
    <lineage>
        <taxon>Bacteria</taxon>
        <taxon>Pseudomonadati</taxon>
        <taxon>Pseudomonadota</taxon>
        <taxon>Betaproteobacteria</taxon>
        <taxon>Burkholderiales</taxon>
        <taxon>Oxalobacteraceae</taxon>
        <taxon>Noviherbaspirillum</taxon>
    </lineage>
</organism>
<keyword evidence="2" id="KW-1185">Reference proteome</keyword>
<comment type="caution">
    <text evidence="1">The sequence shown here is derived from an EMBL/GenBank/DDBJ whole genome shotgun (WGS) entry which is preliminary data.</text>
</comment>
<sequence length="86" mass="9913">MKVSRQFIKDFAYLANRYGWTPAEIEEIKAHTRAHPAQMRVYWTALAAAHRAGYEQTQENGYIRLQAWCAEQGIPDPFANLSKEEA</sequence>
<protein>
    <submittedName>
        <fullName evidence="1">Uncharacterized protein</fullName>
    </submittedName>
</protein>
<dbReference type="RefSeq" id="WP_220810466.1">
    <property type="nucleotide sequence ID" value="NZ_BPMK01000025.1"/>
</dbReference>
<dbReference type="EMBL" id="BPMK01000025">
    <property type="protein sequence ID" value="GIZ54057.1"/>
    <property type="molecule type" value="Genomic_DNA"/>
</dbReference>
<evidence type="ECO:0000313" key="1">
    <source>
        <dbReference type="EMBL" id="GIZ54057.1"/>
    </source>
</evidence>
<evidence type="ECO:0000313" key="2">
    <source>
        <dbReference type="Proteomes" id="UP000887222"/>
    </source>
</evidence>
<name>A0ABQ4Q9Z7_9BURK</name>
<dbReference type="Proteomes" id="UP000887222">
    <property type="component" value="Unassembled WGS sequence"/>
</dbReference>
<accession>A0ABQ4Q9Z7</accession>